<protein>
    <submittedName>
        <fullName evidence="1">Uncharacterized protein</fullName>
    </submittedName>
</protein>
<reference evidence="1" key="1">
    <citation type="journal article" date="2019" name="bioRxiv">
        <title>The Genome of the Zebra Mussel, Dreissena polymorpha: A Resource for Invasive Species Research.</title>
        <authorList>
            <person name="McCartney M.A."/>
            <person name="Auch B."/>
            <person name="Kono T."/>
            <person name="Mallez S."/>
            <person name="Zhang Y."/>
            <person name="Obille A."/>
            <person name="Becker A."/>
            <person name="Abrahante J.E."/>
            <person name="Garbe J."/>
            <person name="Badalamenti J.P."/>
            <person name="Herman A."/>
            <person name="Mangelson H."/>
            <person name="Liachko I."/>
            <person name="Sullivan S."/>
            <person name="Sone E.D."/>
            <person name="Koren S."/>
            <person name="Silverstein K.A.T."/>
            <person name="Beckman K.B."/>
            <person name="Gohl D.M."/>
        </authorList>
    </citation>
    <scope>NUCLEOTIDE SEQUENCE</scope>
    <source>
        <strain evidence="1">Duluth1</strain>
        <tissue evidence="1">Whole animal</tissue>
    </source>
</reference>
<keyword evidence="2" id="KW-1185">Reference proteome</keyword>
<dbReference type="Proteomes" id="UP000828390">
    <property type="component" value="Unassembled WGS sequence"/>
</dbReference>
<comment type="caution">
    <text evidence="1">The sequence shown here is derived from an EMBL/GenBank/DDBJ whole genome shotgun (WGS) entry which is preliminary data.</text>
</comment>
<organism evidence="1 2">
    <name type="scientific">Dreissena polymorpha</name>
    <name type="common">Zebra mussel</name>
    <name type="synonym">Mytilus polymorpha</name>
    <dbReference type="NCBI Taxonomy" id="45954"/>
    <lineage>
        <taxon>Eukaryota</taxon>
        <taxon>Metazoa</taxon>
        <taxon>Spiralia</taxon>
        <taxon>Lophotrochozoa</taxon>
        <taxon>Mollusca</taxon>
        <taxon>Bivalvia</taxon>
        <taxon>Autobranchia</taxon>
        <taxon>Heteroconchia</taxon>
        <taxon>Euheterodonta</taxon>
        <taxon>Imparidentia</taxon>
        <taxon>Neoheterodontei</taxon>
        <taxon>Myida</taxon>
        <taxon>Dreissenoidea</taxon>
        <taxon>Dreissenidae</taxon>
        <taxon>Dreissena</taxon>
    </lineage>
</organism>
<accession>A0A9D4E030</accession>
<proteinExistence type="predicted"/>
<evidence type="ECO:0000313" key="2">
    <source>
        <dbReference type="Proteomes" id="UP000828390"/>
    </source>
</evidence>
<reference evidence="1" key="2">
    <citation type="submission" date="2020-11" db="EMBL/GenBank/DDBJ databases">
        <authorList>
            <person name="McCartney M.A."/>
            <person name="Auch B."/>
            <person name="Kono T."/>
            <person name="Mallez S."/>
            <person name="Becker A."/>
            <person name="Gohl D.M."/>
            <person name="Silverstein K.A.T."/>
            <person name="Koren S."/>
            <person name="Bechman K.B."/>
            <person name="Herman A."/>
            <person name="Abrahante J.E."/>
            <person name="Garbe J."/>
        </authorList>
    </citation>
    <scope>NUCLEOTIDE SEQUENCE</scope>
    <source>
        <strain evidence="1">Duluth1</strain>
        <tissue evidence="1">Whole animal</tissue>
    </source>
</reference>
<dbReference type="AlphaFoldDB" id="A0A9D4E030"/>
<sequence>MERIEMIGQQLSGNYLVCVFFGSQSEGTTIPGLQSDIGFLFSNKSVNIMRVWEDWEA</sequence>
<gene>
    <name evidence="1" type="ORF">DPMN_171638</name>
</gene>
<name>A0A9D4E030_DREPO</name>
<evidence type="ECO:0000313" key="1">
    <source>
        <dbReference type="EMBL" id="KAH3770353.1"/>
    </source>
</evidence>
<dbReference type="EMBL" id="JAIWYP010000009">
    <property type="protein sequence ID" value="KAH3770353.1"/>
    <property type="molecule type" value="Genomic_DNA"/>
</dbReference>